<gene>
    <name evidence="4" type="ordered locus">STAUR_2234</name>
    <name evidence="5" type="ORF">STIAU_2100</name>
</gene>
<dbReference type="HOGENOM" id="CLU_920783_0_0_7"/>
<dbReference type="Proteomes" id="UP000032702">
    <property type="component" value="Unassembled WGS sequence"/>
</dbReference>
<reference evidence="4 6" key="2">
    <citation type="journal article" date="2011" name="Mol. Biol. Evol.">
        <title>Comparative genomic analysis of fruiting body formation in Myxococcales.</title>
        <authorList>
            <person name="Huntley S."/>
            <person name="Hamann N."/>
            <person name="Wegener-Feldbrugge S."/>
            <person name="Treuner-Lange A."/>
            <person name="Kube M."/>
            <person name="Reinhardt R."/>
            <person name="Klages S."/>
            <person name="Muller R."/>
            <person name="Ronning C.M."/>
            <person name="Nierman W.C."/>
            <person name="Sogaard-Andersen L."/>
        </authorList>
    </citation>
    <scope>NUCLEOTIDE SEQUENCE [LARGE SCALE GENOMIC DNA]</scope>
    <source>
        <strain evidence="4 6">DW4/3-1</strain>
    </source>
</reference>
<dbReference type="OrthoDB" id="9815245at2"/>
<dbReference type="Gene3D" id="2.70.70.10">
    <property type="entry name" value="Glucose Permease (Domain IIA)"/>
    <property type="match status" value="1"/>
</dbReference>
<dbReference type="PANTHER" id="PTHR21666:SF289">
    <property type="entry name" value="L-ALA--D-GLU ENDOPEPTIDASE"/>
    <property type="match status" value="1"/>
</dbReference>
<feature type="region of interest" description="Disordered" evidence="2">
    <location>
        <begin position="300"/>
        <end position="322"/>
    </location>
</feature>
<dbReference type="EMBL" id="AAMD01000005">
    <property type="protein sequence ID" value="EAU69477.1"/>
    <property type="molecule type" value="Genomic_DNA"/>
</dbReference>
<dbReference type="PANTHER" id="PTHR21666">
    <property type="entry name" value="PEPTIDASE-RELATED"/>
    <property type="match status" value="1"/>
</dbReference>
<keyword evidence="4" id="KW-0378">Hydrolase</keyword>
<proteinExistence type="predicted"/>
<dbReference type="Pfam" id="PF01551">
    <property type="entry name" value="Peptidase_M23"/>
    <property type="match status" value="1"/>
</dbReference>
<evidence type="ECO:0000313" key="4">
    <source>
        <dbReference type="EMBL" id="ADO70038.1"/>
    </source>
</evidence>
<evidence type="ECO:0000313" key="7">
    <source>
        <dbReference type="Proteomes" id="UP000032702"/>
    </source>
</evidence>
<dbReference type="CDD" id="cd12797">
    <property type="entry name" value="M23_peptidase"/>
    <property type="match status" value="1"/>
</dbReference>
<dbReference type="GO" id="GO:0004222">
    <property type="term" value="F:metalloendopeptidase activity"/>
    <property type="evidence" value="ECO:0007669"/>
    <property type="project" value="TreeGrafter"/>
</dbReference>
<accession>Q09CM8</accession>
<dbReference type="RefSeq" id="WP_002610266.1">
    <property type="nucleotide sequence ID" value="NC_014623.1"/>
</dbReference>
<dbReference type="STRING" id="378806.STAUR_2234"/>
<dbReference type="KEGG" id="sur:STAUR_2234"/>
<name>Q09CM8_STIAD</name>
<protein>
    <submittedName>
        <fullName evidence="4">M23 peptidase domain protein</fullName>
        <ecNumber evidence="4">3.4.24.-</ecNumber>
    </submittedName>
    <submittedName>
        <fullName evidence="5">Subfamily M23B unassigned peptidase</fullName>
    </submittedName>
</protein>
<dbReference type="SUPFAM" id="SSF51261">
    <property type="entry name" value="Duplicated hybrid motif"/>
    <property type="match status" value="1"/>
</dbReference>
<evidence type="ECO:0000256" key="2">
    <source>
        <dbReference type="SAM" id="MobiDB-lite"/>
    </source>
</evidence>
<evidence type="ECO:0000256" key="1">
    <source>
        <dbReference type="ARBA" id="ARBA00022729"/>
    </source>
</evidence>
<sequence>MFRPAALALVALSAACATPRADKVSFEEAFGSASTSPPADAALPAPVRRPKRMLAAPGAELPSARKSLELEAALAFFVDQARAYRRQVERGSPMTSSQVQNWEQINGALDAFLERPAAKTSSLDVVRARVTLESELAEDARTYGDIPPELAEAVMSRVSLLAVRMTEVRGLLVKSSRQAPRLSWPIEPVSVTSHFGERVHPIKGEVRDHLGVDLAARRGQAIAAAAPGVVLRAGWNGAHGYSVEVQHAERVLTRYSHLSRVLVETGEILERGDVLGLAGDTGLATGVHLHFELWEDGQPIDPLDGMGSPQEALAGDGTVSRR</sequence>
<dbReference type="InterPro" id="IPR011055">
    <property type="entry name" value="Dup_hybrid_motif"/>
</dbReference>
<organism evidence="5 7">
    <name type="scientific">Stigmatella aurantiaca (strain DW4/3-1)</name>
    <dbReference type="NCBI Taxonomy" id="378806"/>
    <lineage>
        <taxon>Bacteria</taxon>
        <taxon>Pseudomonadati</taxon>
        <taxon>Myxococcota</taxon>
        <taxon>Myxococcia</taxon>
        <taxon>Myxococcales</taxon>
        <taxon>Cystobacterineae</taxon>
        <taxon>Archangiaceae</taxon>
        <taxon>Stigmatella</taxon>
    </lineage>
</organism>
<evidence type="ECO:0000313" key="5">
    <source>
        <dbReference type="EMBL" id="EAU69477.1"/>
    </source>
</evidence>
<dbReference type="InterPro" id="IPR016047">
    <property type="entry name" value="M23ase_b-sheet_dom"/>
</dbReference>
<dbReference type="eggNOG" id="COG0739">
    <property type="taxonomic scope" value="Bacteria"/>
</dbReference>
<dbReference type="PROSITE" id="PS51257">
    <property type="entry name" value="PROKAR_LIPOPROTEIN"/>
    <property type="match status" value="1"/>
</dbReference>
<dbReference type="EC" id="3.4.24.-" evidence="4"/>
<evidence type="ECO:0000259" key="3">
    <source>
        <dbReference type="Pfam" id="PF01551"/>
    </source>
</evidence>
<dbReference type="Proteomes" id="UP000001351">
    <property type="component" value="Chromosome"/>
</dbReference>
<dbReference type="InterPro" id="IPR050570">
    <property type="entry name" value="Cell_wall_metabolism_enzyme"/>
</dbReference>
<evidence type="ECO:0000313" key="6">
    <source>
        <dbReference type="Proteomes" id="UP000001351"/>
    </source>
</evidence>
<keyword evidence="6" id="KW-1185">Reference proteome</keyword>
<reference evidence="5 7" key="1">
    <citation type="submission" date="2006-04" db="EMBL/GenBank/DDBJ databases">
        <authorList>
            <person name="Nierman W.C."/>
        </authorList>
    </citation>
    <scope>NUCLEOTIDE SEQUENCE [LARGE SCALE GENOMIC DNA]</scope>
    <source>
        <strain evidence="5 7">DW4/3-1</strain>
    </source>
</reference>
<keyword evidence="1" id="KW-0732">Signal</keyword>
<feature type="domain" description="M23ase beta-sheet core" evidence="3">
    <location>
        <begin position="208"/>
        <end position="302"/>
    </location>
</feature>
<dbReference type="EMBL" id="CP002271">
    <property type="protein sequence ID" value="ADO70038.1"/>
    <property type="molecule type" value="Genomic_DNA"/>
</dbReference>
<dbReference type="AlphaFoldDB" id="Q09CM8"/>